<dbReference type="AlphaFoldDB" id="A0A8H8CH64"/>
<dbReference type="SUPFAM" id="SSF51735">
    <property type="entry name" value="NAD(P)-binding Rossmann-fold domains"/>
    <property type="match status" value="1"/>
</dbReference>
<reference evidence="2" key="1">
    <citation type="submission" date="2021-02" db="EMBL/GenBank/DDBJ databases">
        <title>Psilocybe cubensis genome.</title>
        <authorList>
            <person name="Mckernan K.J."/>
            <person name="Crawford S."/>
            <person name="Trippe A."/>
            <person name="Kane L.T."/>
            <person name="Mclaughlin S."/>
        </authorList>
    </citation>
    <scope>NUCLEOTIDE SEQUENCE [LARGE SCALE GENOMIC DNA]</scope>
    <source>
        <strain evidence="2">MGC-MH-2018</strain>
    </source>
</reference>
<accession>A0A8H8CH64</accession>
<dbReference type="PANTHER" id="PTHR45348">
    <property type="entry name" value="HYPOTHETICAL OXIDOREDUCTASE (EUROFUNG)"/>
    <property type="match status" value="1"/>
</dbReference>
<evidence type="ECO:0000259" key="1">
    <source>
        <dbReference type="SMART" id="SM00829"/>
    </source>
</evidence>
<dbReference type="GO" id="GO:0016651">
    <property type="term" value="F:oxidoreductase activity, acting on NAD(P)H"/>
    <property type="evidence" value="ECO:0007669"/>
    <property type="project" value="InterPro"/>
</dbReference>
<dbReference type="SUPFAM" id="SSF50129">
    <property type="entry name" value="GroES-like"/>
    <property type="match status" value="1"/>
</dbReference>
<feature type="domain" description="Enoyl reductase (ER)" evidence="1">
    <location>
        <begin position="19"/>
        <end position="347"/>
    </location>
</feature>
<gene>
    <name evidence="2" type="ORF">JR316_010300</name>
</gene>
<dbReference type="InterPro" id="IPR036291">
    <property type="entry name" value="NAD(P)-bd_dom_sf"/>
</dbReference>
<protein>
    <recommendedName>
        <fullName evidence="1">Enoyl reductase (ER) domain-containing protein</fullName>
    </recommendedName>
</protein>
<dbReference type="Gene3D" id="3.90.180.10">
    <property type="entry name" value="Medium-chain alcohol dehydrogenases, catalytic domain"/>
    <property type="match status" value="1"/>
</dbReference>
<name>A0A8H8CH64_PSICU</name>
<evidence type="ECO:0000313" key="2">
    <source>
        <dbReference type="EMBL" id="KAG5164659.1"/>
    </source>
</evidence>
<dbReference type="EMBL" id="JAFIQS010000011">
    <property type="protein sequence ID" value="KAG5164659.1"/>
    <property type="molecule type" value="Genomic_DNA"/>
</dbReference>
<dbReference type="Pfam" id="PF00107">
    <property type="entry name" value="ADH_zinc_N"/>
    <property type="match status" value="1"/>
</dbReference>
<dbReference type="Gene3D" id="3.40.50.720">
    <property type="entry name" value="NAD(P)-binding Rossmann-like Domain"/>
    <property type="match status" value="1"/>
</dbReference>
<dbReference type="SMART" id="SM00829">
    <property type="entry name" value="PKS_ER"/>
    <property type="match status" value="1"/>
</dbReference>
<dbReference type="InterPro" id="IPR020843">
    <property type="entry name" value="ER"/>
</dbReference>
<dbReference type="PANTHER" id="PTHR45348:SF2">
    <property type="entry name" value="ZINC-TYPE ALCOHOL DEHYDROGENASE-LIKE PROTEIN C2E1P3.01"/>
    <property type="match status" value="1"/>
</dbReference>
<proteinExistence type="predicted"/>
<organism evidence="2">
    <name type="scientific">Psilocybe cubensis</name>
    <name type="common">Psychedelic mushroom</name>
    <name type="synonym">Stropharia cubensis</name>
    <dbReference type="NCBI Taxonomy" id="181762"/>
    <lineage>
        <taxon>Eukaryota</taxon>
        <taxon>Fungi</taxon>
        <taxon>Dikarya</taxon>
        <taxon>Basidiomycota</taxon>
        <taxon>Agaricomycotina</taxon>
        <taxon>Agaricomycetes</taxon>
        <taxon>Agaricomycetidae</taxon>
        <taxon>Agaricales</taxon>
        <taxon>Agaricineae</taxon>
        <taxon>Strophariaceae</taxon>
        <taxon>Psilocybe</taxon>
    </lineage>
</organism>
<sequence>MSSSSAQTQHLAAILTSKGSPFDIAYRTTPTPGPDEVLVEVKAIAINPIDAYQRLSGFVIDSYPAVIGSDVGGVIIAAGINVSTDLQPGTRVSAFAPCFFRRGAPDYGAFQERVLIPASNVALLPEKISFKEASLFPMAVGTAWAGLQVVGIPRDAEYKQEDKKVLLIWGGASSIGSAVIQVAKSLGFITYVTASENHHDYMKELGADKVFDYKAEDTVDAIVKSAREDGVKIQYAYEASGRAVKDAFEVLKKAKGKDIAKLASAAPLRPDCPTAEGIEVKFVAVPTDVGARREFSSFVYRDWLTKKLADGEFVPSPRIKVVGKGLESLQKGLDEWSQGVSGVKLVVDLEVNNAYEHS</sequence>
<dbReference type="InterPro" id="IPR013149">
    <property type="entry name" value="ADH-like_C"/>
</dbReference>
<dbReference type="InterPro" id="IPR047122">
    <property type="entry name" value="Trans-enoyl_RdTase-like"/>
</dbReference>
<comment type="caution">
    <text evidence="2">The sequence shown here is derived from an EMBL/GenBank/DDBJ whole genome shotgun (WGS) entry which is preliminary data.</text>
</comment>
<dbReference type="OrthoDB" id="3233595at2759"/>
<dbReference type="CDD" id="cd08249">
    <property type="entry name" value="enoyl_reductase_like"/>
    <property type="match status" value="1"/>
</dbReference>
<dbReference type="InterPro" id="IPR011032">
    <property type="entry name" value="GroES-like_sf"/>
</dbReference>
<dbReference type="InterPro" id="IPR013154">
    <property type="entry name" value="ADH-like_N"/>
</dbReference>
<dbReference type="Pfam" id="PF08240">
    <property type="entry name" value="ADH_N"/>
    <property type="match status" value="1"/>
</dbReference>